<evidence type="ECO:0000256" key="1">
    <source>
        <dbReference type="PROSITE-ProRule" id="PRU00221"/>
    </source>
</evidence>
<dbReference type="SUPFAM" id="SSF50978">
    <property type="entry name" value="WD40 repeat-like"/>
    <property type="match status" value="1"/>
</dbReference>
<proteinExistence type="predicted"/>
<dbReference type="PROSITE" id="PS50294">
    <property type="entry name" value="WD_REPEATS_REGION"/>
    <property type="match status" value="1"/>
</dbReference>
<feature type="chain" id="PRO_5018134748" evidence="2">
    <location>
        <begin position="20"/>
        <end position="322"/>
    </location>
</feature>
<dbReference type="InterPro" id="IPR001680">
    <property type="entry name" value="WD40_rpt"/>
</dbReference>
<feature type="repeat" description="WD" evidence="1">
    <location>
        <begin position="110"/>
        <end position="149"/>
    </location>
</feature>
<evidence type="ECO:0000256" key="2">
    <source>
        <dbReference type="SAM" id="SignalP"/>
    </source>
</evidence>
<gene>
    <name evidence="3" type="ORF">DILT_LOCUS4165</name>
</gene>
<dbReference type="Pfam" id="PF00400">
    <property type="entry name" value="WD40"/>
    <property type="match status" value="1"/>
</dbReference>
<accession>A0A3P6TJJ9</accession>
<dbReference type="Proteomes" id="UP000281553">
    <property type="component" value="Unassembled WGS sequence"/>
</dbReference>
<reference evidence="3 4" key="1">
    <citation type="submission" date="2018-11" db="EMBL/GenBank/DDBJ databases">
        <authorList>
            <consortium name="Pathogen Informatics"/>
        </authorList>
    </citation>
    <scope>NUCLEOTIDE SEQUENCE [LARGE SCALE GENOMIC DNA]</scope>
</reference>
<dbReference type="InterPro" id="IPR015943">
    <property type="entry name" value="WD40/YVTN_repeat-like_dom_sf"/>
</dbReference>
<dbReference type="SMART" id="SM00320">
    <property type="entry name" value="WD40"/>
    <property type="match status" value="2"/>
</dbReference>
<dbReference type="PANTHER" id="PTHR47822:SF2">
    <property type="entry name" value="F-BOX AND WD-40 DOMAIN PROTEIN 7"/>
    <property type="match status" value="1"/>
</dbReference>
<organism evidence="3 4">
    <name type="scientific">Dibothriocephalus latus</name>
    <name type="common">Fish tapeworm</name>
    <name type="synonym">Diphyllobothrium latum</name>
    <dbReference type="NCBI Taxonomy" id="60516"/>
    <lineage>
        <taxon>Eukaryota</taxon>
        <taxon>Metazoa</taxon>
        <taxon>Spiralia</taxon>
        <taxon>Lophotrochozoa</taxon>
        <taxon>Platyhelminthes</taxon>
        <taxon>Cestoda</taxon>
        <taxon>Eucestoda</taxon>
        <taxon>Diphyllobothriidea</taxon>
        <taxon>Diphyllobothriidae</taxon>
        <taxon>Dibothriocephalus</taxon>
    </lineage>
</organism>
<dbReference type="AlphaFoldDB" id="A0A3P6TJJ9"/>
<dbReference type="EMBL" id="UYRU01044946">
    <property type="protein sequence ID" value="VDK88206.1"/>
    <property type="molecule type" value="Genomic_DNA"/>
</dbReference>
<dbReference type="InterPro" id="IPR036322">
    <property type="entry name" value="WD40_repeat_dom_sf"/>
</dbReference>
<dbReference type="PROSITE" id="PS50082">
    <property type="entry name" value="WD_REPEATS_2"/>
    <property type="match status" value="1"/>
</dbReference>
<evidence type="ECO:0000313" key="4">
    <source>
        <dbReference type="Proteomes" id="UP000281553"/>
    </source>
</evidence>
<dbReference type="Gene3D" id="2.130.10.10">
    <property type="entry name" value="YVTN repeat-like/Quinoprotein amine dehydrogenase"/>
    <property type="match status" value="1"/>
</dbReference>
<dbReference type="OrthoDB" id="10251741at2759"/>
<feature type="signal peptide" evidence="2">
    <location>
        <begin position="1"/>
        <end position="19"/>
    </location>
</feature>
<keyword evidence="1" id="KW-0853">WD repeat</keyword>
<protein>
    <submittedName>
        <fullName evidence="3">Uncharacterized protein</fullName>
    </submittedName>
</protein>
<dbReference type="PANTHER" id="PTHR47822">
    <property type="entry name" value="CARBOHYDRATE BINDING DOMAIN CONTAINING PROTEIN"/>
    <property type="match status" value="1"/>
</dbReference>
<keyword evidence="4" id="KW-1185">Reference proteome</keyword>
<evidence type="ECO:0000313" key="3">
    <source>
        <dbReference type="EMBL" id="VDK88206.1"/>
    </source>
</evidence>
<sequence>MDLNLCTLYVSLWMRLCDASGFVRIWQYTSKSGKKNLLCEWQETRWRPEICPEDHITEGGSEFNQILASSCSLDGQRFITAGTDTNIRVYEISSRNLLGNCRSSYLHGRMDGHVRRITALKYHPRGVASPFYAHLFISGGWDDSIQIWDDRYEHSIWYCYKQQYFGPHVCGSDALDIEPEANHIITSSWRREDSILQVWLFNEDAVTNFFETGTKEPIRGSLSPAICQKNSDQHLMPLAEIVQSQFELPTSGYVARWLGTKFMLYGGSDENILKIIDKSTLNVSCLSSLCSSDLIITQAFIHFSYEIDVTREGGVLTIWSDT</sequence>
<name>A0A3P6TJJ9_DIBLA</name>
<keyword evidence="2" id="KW-0732">Signal</keyword>